<evidence type="ECO:0000313" key="3">
    <source>
        <dbReference type="Proteomes" id="UP000467841"/>
    </source>
</evidence>
<gene>
    <name evidence="2" type="ORF">MERR_LOCUS31914</name>
</gene>
<proteinExistence type="predicted"/>
<dbReference type="OrthoDB" id="1744872at2759"/>
<dbReference type="Proteomes" id="UP000467841">
    <property type="component" value="Unassembled WGS sequence"/>
</dbReference>
<dbReference type="GO" id="GO:0004523">
    <property type="term" value="F:RNA-DNA hybrid ribonuclease activity"/>
    <property type="evidence" value="ECO:0007669"/>
    <property type="project" value="InterPro"/>
</dbReference>
<dbReference type="CDD" id="cd06222">
    <property type="entry name" value="RNase_H_like"/>
    <property type="match status" value="1"/>
</dbReference>
<protein>
    <recommendedName>
        <fullName evidence="1">RNase H type-1 domain-containing protein</fullName>
    </recommendedName>
</protein>
<dbReference type="InterPro" id="IPR053151">
    <property type="entry name" value="RNase_H-like"/>
</dbReference>
<dbReference type="InterPro" id="IPR012337">
    <property type="entry name" value="RNaseH-like_sf"/>
</dbReference>
<dbReference type="PANTHER" id="PTHR47723:SF13">
    <property type="entry name" value="PUTATIVE-RELATED"/>
    <property type="match status" value="1"/>
</dbReference>
<comment type="caution">
    <text evidence="2">The sequence shown here is derived from an EMBL/GenBank/DDBJ whole genome shotgun (WGS) entry which is preliminary data.</text>
</comment>
<name>A0A6D2JWP4_9BRAS</name>
<organism evidence="2 3">
    <name type="scientific">Microthlaspi erraticum</name>
    <dbReference type="NCBI Taxonomy" id="1685480"/>
    <lineage>
        <taxon>Eukaryota</taxon>
        <taxon>Viridiplantae</taxon>
        <taxon>Streptophyta</taxon>
        <taxon>Embryophyta</taxon>
        <taxon>Tracheophyta</taxon>
        <taxon>Spermatophyta</taxon>
        <taxon>Magnoliopsida</taxon>
        <taxon>eudicotyledons</taxon>
        <taxon>Gunneridae</taxon>
        <taxon>Pentapetalae</taxon>
        <taxon>rosids</taxon>
        <taxon>malvids</taxon>
        <taxon>Brassicales</taxon>
        <taxon>Brassicaceae</taxon>
        <taxon>Coluteocarpeae</taxon>
        <taxon>Microthlaspi</taxon>
    </lineage>
</organism>
<accession>A0A6D2JWP4</accession>
<reference evidence="2" key="1">
    <citation type="submission" date="2020-01" db="EMBL/GenBank/DDBJ databases">
        <authorList>
            <person name="Mishra B."/>
        </authorList>
    </citation>
    <scope>NUCLEOTIDE SEQUENCE [LARGE SCALE GENOMIC DNA]</scope>
</reference>
<dbReference type="PROSITE" id="PS50879">
    <property type="entry name" value="RNASE_H_1"/>
    <property type="match status" value="1"/>
</dbReference>
<feature type="domain" description="RNase H type-1" evidence="1">
    <location>
        <begin position="348"/>
        <end position="478"/>
    </location>
</feature>
<dbReference type="InterPro" id="IPR036397">
    <property type="entry name" value="RNaseH_sf"/>
</dbReference>
<dbReference type="EMBL" id="CACVBM020001307">
    <property type="protein sequence ID" value="CAA7044679.1"/>
    <property type="molecule type" value="Genomic_DNA"/>
</dbReference>
<keyword evidence="3" id="KW-1185">Reference proteome</keyword>
<dbReference type="SUPFAM" id="SSF53098">
    <property type="entry name" value="Ribonuclease H-like"/>
    <property type="match status" value="1"/>
</dbReference>
<dbReference type="Gene3D" id="3.30.420.10">
    <property type="entry name" value="Ribonuclease H-like superfamily/Ribonuclease H"/>
    <property type="match status" value="1"/>
</dbReference>
<dbReference type="InterPro" id="IPR044730">
    <property type="entry name" value="RNase_H-like_dom_plant"/>
</dbReference>
<dbReference type="GO" id="GO:0003676">
    <property type="term" value="F:nucleic acid binding"/>
    <property type="evidence" value="ECO:0007669"/>
    <property type="project" value="InterPro"/>
</dbReference>
<dbReference type="PANTHER" id="PTHR47723">
    <property type="entry name" value="OS05G0353850 PROTEIN"/>
    <property type="match status" value="1"/>
</dbReference>
<dbReference type="Pfam" id="PF13966">
    <property type="entry name" value="zf-RVT"/>
    <property type="match status" value="1"/>
</dbReference>
<dbReference type="InterPro" id="IPR002156">
    <property type="entry name" value="RNaseH_domain"/>
</dbReference>
<evidence type="ECO:0000259" key="1">
    <source>
        <dbReference type="PROSITE" id="PS50879"/>
    </source>
</evidence>
<dbReference type="AlphaFoldDB" id="A0A6D2JWP4"/>
<sequence>MNLALVAKIGWRLLQDDQSLWARVVRKKYKVGDLHDRSWLAPKGTWSVLWRGVARGLKEVIWPGHRWVIGDGGQIKFWLDSWLLEEPLIHRATGDVPEEAQRWLAKDVWKNSVGWDLTTINPYVPENLKLELMAVVLDHVTGAIDRISWKGSSNGEFSVSSAYALITMDEQPRQDMTRFFERVWRVVAPQRVRLFIWLASHQVLMTNVERRRRHLSDSAVCTVCKGDFETIIHILRDCPAMAGIWERIVPYRTRQVFFQSSLLEWLYDNLQADVVVNNVPWSTTFAMTVWWGWKWRCGNIFGENKRCRDRVRFVTELVAEVWQANQVVRGNTGMRARTERQIGWHAPAEEWLKLNTDGASHGNPGLATAGGVIRDGNGQWCGGFALNIGRCSAPLAELWGVYYGLVVAWEKKIPKLELEVDSELVVGFLTKGIQDSHPLSSLVRLCHGFLSKDWTVRITHVFREANRLADGLANLAFSFPLGFHLIDFVPSSLESIRWEDEIGTTRPRDVIVWELFCF</sequence>
<dbReference type="InterPro" id="IPR026960">
    <property type="entry name" value="RVT-Znf"/>
</dbReference>
<evidence type="ECO:0000313" key="2">
    <source>
        <dbReference type="EMBL" id="CAA7044679.1"/>
    </source>
</evidence>
<dbReference type="Pfam" id="PF13456">
    <property type="entry name" value="RVT_3"/>
    <property type="match status" value="1"/>
</dbReference>